<evidence type="ECO:0000313" key="1">
    <source>
        <dbReference type="EMBL" id="SHL72740.1"/>
    </source>
</evidence>
<accession>A0A1M7CZV1</accession>
<protein>
    <submittedName>
        <fullName evidence="1">Uncharacterized protein</fullName>
    </submittedName>
</protein>
<organism evidence="1 2">
    <name type="scientific">Xylanibacter ruminicola</name>
    <name type="common">Prevotella ruminicola</name>
    <dbReference type="NCBI Taxonomy" id="839"/>
    <lineage>
        <taxon>Bacteria</taxon>
        <taxon>Pseudomonadati</taxon>
        <taxon>Bacteroidota</taxon>
        <taxon>Bacteroidia</taxon>
        <taxon>Bacteroidales</taxon>
        <taxon>Prevotellaceae</taxon>
        <taxon>Xylanibacter</taxon>
    </lineage>
</organism>
<reference evidence="1 2" key="1">
    <citation type="submission" date="2016-11" db="EMBL/GenBank/DDBJ databases">
        <authorList>
            <person name="Jaros S."/>
            <person name="Januszkiewicz K."/>
            <person name="Wedrychowicz H."/>
        </authorList>
    </citation>
    <scope>NUCLEOTIDE SEQUENCE [LARGE SCALE GENOMIC DNA]</scope>
    <source>
        <strain evidence="1 2">BPI-34</strain>
    </source>
</reference>
<dbReference type="Proteomes" id="UP000184280">
    <property type="component" value="Unassembled WGS sequence"/>
</dbReference>
<evidence type="ECO:0000313" key="2">
    <source>
        <dbReference type="Proteomes" id="UP000184280"/>
    </source>
</evidence>
<proteinExistence type="predicted"/>
<name>A0A1M7CZV1_XYLRU</name>
<sequence>MTLEEKLDVVEEMIKQSCHYKENRTPDYLGPCIDYVRNVGSIDVFSEKDTAFYWTEFVHNISQALCLSQYINYDPEICRVFSHIYQ</sequence>
<dbReference type="EMBL" id="FRCJ01000001">
    <property type="protein sequence ID" value="SHL72740.1"/>
    <property type="molecule type" value="Genomic_DNA"/>
</dbReference>
<gene>
    <name evidence="1" type="ORF">SAMN04488494_0580</name>
</gene>
<dbReference type="AlphaFoldDB" id="A0A1M7CZV1"/>